<feature type="transmembrane region" description="Helical" evidence="9">
    <location>
        <begin position="728"/>
        <end position="750"/>
    </location>
</feature>
<evidence type="ECO:0000256" key="3">
    <source>
        <dbReference type="ARBA" id="ARBA00022448"/>
    </source>
</evidence>
<feature type="transmembrane region" description="Helical" evidence="9">
    <location>
        <begin position="771"/>
        <end position="788"/>
    </location>
</feature>
<comment type="caution">
    <text evidence="11">The sequence shown here is derived from an EMBL/GenBank/DDBJ whole genome shotgun (WGS) entry which is preliminary data.</text>
</comment>
<dbReference type="AlphaFoldDB" id="A0AAN6LQM3"/>
<feature type="transmembrane region" description="Helical" evidence="9">
    <location>
        <begin position="533"/>
        <end position="551"/>
    </location>
</feature>
<feature type="compositionally biased region" description="Polar residues" evidence="8">
    <location>
        <begin position="1"/>
        <end position="11"/>
    </location>
</feature>
<feature type="transmembrane region" description="Helical" evidence="9">
    <location>
        <begin position="443"/>
        <end position="469"/>
    </location>
</feature>
<dbReference type="FunFam" id="1.20.1720.10:FF:000014">
    <property type="entry name" value="MFS drug transporter, putative"/>
    <property type="match status" value="1"/>
</dbReference>
<feature type="region of interest" description="Disordered" evidence="8">
    <location>
        <begin position="1"/>
        <end position="20"/>
    </location>
</feature>
<dbReference type="GO" id="GO:0022857">
    <property type="term" value="F:transmembrane transporter activity"/>
    <property type="evidence" value="ECO:0007669"/>
    <property type="project" value="InterPro"/>
</dbReference>
<feature type="transmembrane region" description="Helical" evidence="9">
    <location>
        <begin position="703"/>
        <end position="722"/>
    </location>
</feature>
<protein>
    <recommendedName>
        <fullName evidence="10">Major facilitator superfamily (MFS) profile domain-containing protein</fullName>
    </recommendedName>
</protein>
<dbReference type="EMBL" id="WVTA01000021">
    <property type="protein sequence ID" value="KAK3197228.1"/>
    <property type="molecule type" value="Genomic_DNA"/>
</dbReference>
<evidence type="ECO:0000256" key="7">
    <source>
        <dbReference type="ARBA" id="ARBA00023136"/>
    </source>
</evidence>
<gene>
    <name evidence="11" type="ORF">GRF29_1536g1054458</name>
</gene>
<proteinExistence type="inferred from homology"/>
<dbReference type="InterPro" id="IPR020846">
    <property type="entry name" value="MFS_dom"/>
</dbReference>
<keyword evidence="3" id="KW-0813">Transport</keyword>
<dbReference type="GO" id="GO:0005886">
    <property type="term" value="C:plasma membrane"/>
    <property type="evidence" value="ECO:0007669"/>
    <property type="project" value="UniProtKB-SubCell"/>
</dbReference>
<dbReference type="PROSITE" id="PS50850">
    <property type="entry name" value="MFS"/>
    <property type="match status" value="1"/>
</dbReference>
<feature type="transmembrane region" description="Helical" evidence="9">
    <location>
        <begin position="507"/>
        <end position="527"/>
    </location>
</feature>
<feature type="transmembrane region" description="Helical" evidence="9">
    <location>
        <begin position="637"/>
        <end position="657"/>
    </location>
</feature>
<dbReference type="PANTHER" id="PTHR23501:SF158">
    <property type="entry name" value="TRANSPORTER, PUTATIVE (AFU_ORTHOLOGUE AFUA_5G14490)-RELATED"/>
    <property type="match status" value="1"/>
</dbReference>
<evidence type="ECO:0000256" key="1">
    <source>
        <dbReference type="ARBA" id="ARBA00004651"/>
    </source>
</evidence>
<evidence type="ECO:0000256" key="5">
    <source>
        <dbReference type="ARBA" id="ARBA00022692"/>
    </source>
</evidence>
<comment type="subcellular location">
    <subcellularLocation>
        <location evidence="1">Cell membrane</location>
        <topology evidence="1">Multi-pass membrane protein</topology>
    </subcellularLocation>
</comment>
<evidence type="ECO:0000256" key="4">
    <source>
        <dbReference type="ARBA" id="ARBA00022475"/>
    </source>
</evidence>
<feature type="region of interest" description="Disordered" evidence="8">
    <location>
        <begin position="32"/>
        <end position="55"/>
    </location>
</feature>
<keyword evidence="7 9" id="KW-0472">Membrane</keyword>
<dbReference type="Gene3D" id="1.20.1250.20">
    <property type="entry name" value="MFS general substrate transporter like domains"/>
    <property type="match status" value="1"/>
</dbReference>
<dbReference type="Pfam" id="PF06609">
    <property type="entry name" value="TRI12"/>
    <property type="match status" value="1"/>
</dbReference>
<dbReference type="Pfam" id="PF10494">
    <property type="entry name" value="Stk19"/>
    <property type="match status" value="1"/>
</dbReference>
<feature type="transmembrane region" description="Helical" evidence="9">
    <location>
        <begin position="598"/>
        <end position="616"/>
    </location>
</feature>
<evidence type="ECO:0000256" key="6">
    <source>
        <dbReference type="ARBA" id="ARBA00022989"/>
    </source>
</evidence>
<feature type="transmembrane region" description="Helical" evidence="9">
    <location>
        <begin position="848"/>
        <end position="866"/>
    </location>
</feature>
<evidence type="ECO:0000256" key="8">
    <source>
        <dbReference type="SAM" id="MobiDB-lite"/>
    </source>
</evidence>
<keyword evidence="6 9" id="KW-1133">Transmembrane helix</keyword>
<dbReference type="PANTHER" id="PTHR23501">
    <property type="entry name" value="MAJOR FACILITATOR SUPERFAMILY"/>
    <property type="match status" value="1"/>
</dbReference>
<dbReference type="CDD" id="cd17502">
    <property type="entry name" value="MFS_Azr1_MDR_like"/>
    <property type="match status" value="1"/>
</dbReference>
<keyword evidence="5 9" id="KW-0812">Transmembrane</keyword>
<evidence type="ECO:0000313" key="11">
    <source>
        <dbReference type="EMBL" id="KAK3197228.1"/>
    </source>
</evidence>
<evidence type="ECO:0000313" key="12">
    <source>
        <dbReference type="Proteomes" id="UP001280581"/>
    </source>
</evidence>
<dbReference type="Gene3D" id="1.20.1720.10">
    <property type="entry name" value="Multidrug resistance protein D"/>
    <property type="match status" value="1"/>
</dbReference>
<dbReference type="InterPro" id="IPR018865">
    <property type="entry name" value="STK19-like"/>
</dbReference>
<feature type="transmembrane region" description="Helical" evidence="9">
    <location>
        <begin position="572"/>
        <end position="592"/>
    </location>
</feature>
<dbReference type="InterPro" id="IPR010573">
    <property type="entry name" value="MFS_Str1/Tri12-like"/>
</dbReference>
<dbReference type="Proteomes" id="UP001280581">
    <property type="component" value="Unassembled WGS sequence"/>
</dbReference>
<evidence type="ECO:0000256" key="9">
    <source>
        <dbReference type="SAM" id="Phobius"/>
    </source>
</evidence>
<accession>A0AAN6LQM3</accession>
<keyword evidence="4" id="KW-1003">Cell membrane</keyword>
<evidence type="ECO:0000259" key="10">
    <source>
        <dbReference type="PROSITE" id="PS50850"/>
    </source>
</evidence>
<keyword evidence="12" id="KW-1185">Reference proteome</keyword>
<dbReference type="InterPro" id="IPR036259">
    <property type="entry name" value="MFS_trans_sf"/>
</dbReference>
<sequence>MSFQATPARSSRITKSRKPSVAAALGLRRFVSSPSSAAPRRKSSQGSKPPTYEDDEQLDDIGVIASLAADLNFRDVPQYIEYIRNNMFSNIPDRNAGMNSTRIAETLNYRRALPPIVTLAHLDALCASSTRIEREIAELAKAGILRRVTIPNRGMGVASVGDGIASMNEWEQLVRSHADLSLDTQNKYISVIETNPTSSTVASTAFTPAEVASLSAAGFLTTSTTSDSRSFLFAMPGNTSLSALSTAGSRHASGSLGAIGGASATQHMHGGTGQRTTTTTYYNFSLPNTGSHTKLLIEARTHLLSLLKRSKYKEAPLDLLRERWDGGIVGKPDLADKKKARGEFAGILPGRTKKWKQFHGLRFEWILEECIGAGLIELFETGSLSLFVAALDATIISTAAPTISADLNSSAGYTWIGAAYLLANASSGPIWAKFSDIWGRKPIVLAALAIFFASSVVCATAKTMMALIVGRAFQGMAGGGLILLVHICISDLFSLRVRGLIMGFTEGIWAIAGGVGPILGGVFASLVSWRWCFYINLPICGFAAILIILFLDIRHEHTSFVDGIRALDWTGMITFLGFTLMVLLGLNFGGAFFPWDSAKVIALLVVGGLMIIAFIYSEAKVAKYPLIPMDIFKNRSCVAALSVVFFHGFVFISGEYYMPLYLQSVLELNPLKSGLLLLPFIVPGATAGVICGFLIHRTGHFRWIIWLGNVLLCLGFGLFISLDAYTPISRLVGFLIIAGLGSGILFEAPLIAVQSQVEQKDVATATSTLSFIRNMAVTISVVIGGTIFQNTMDQQAGFLKAAGLPQDLLDKLSGESAMANVHLPSTFTDEAWQIAAKEAFSYATRNMWITYAAFAGCGVVASWFVGKAHLSTEHVETVTGLRREKEGGEGEGVV</sequence>
<feature type="domain" description="Major facilitator superfamily (MFS) profile" evidence="10">
    <location>
        <begin position="378"/>
        <end position="870"/>
    </location>
</feature>
<organism evidence="11 12">
    <name type="scientific">Pseudopithomyces chartarum</name>
    <dbReference type="NCBI Taxonomy" id="1892770"/>
    <lineage>
        <taxon>Eukaryota</taxon>
        <taxon>Fungi</taxon>
        <taxon>Dikarya</taxon>
        <taxon>Ascomycota</taxon>
        <taxon>Pezizomycotina</taxon>
        <taxon>Dothideomycetes</taxon>
        <taxon>Pleosporomycetidae</taxon>
        <taxon>Pleosporales</taxon>
        <taxon>Massarineae</taxon>
        <taxon>Didymosphaeriaceae</taxon>
        <taxon>Pseudopithomyces</taxon>
    </lineage>
</organism>
<evidence type="ECO:0000256" key="2">
    <source>
        <dbReference type="ARBA" id="ARBA00007520"/>
    </source>
</evidence>
<feature type="transmembrane region" description="Helical" evidence="9">
    <location>
        <begin position="677"/>
        <end position="696"/>
    </location>
</feature>
<comment type="similarity">
    <text evidence="2">Belongs to the major facilitator superfamily. TCR/Tet family.</text>
</comment>
<reference evidence="11 12" key="1">
    <citation type="submission" date="2021-02" db="EMBL/GenBank/DDBJ databases">
        <title>Genome assembly of Pseudopithomyces chartarum.</title>
        <authorList>
            <person name="Jauregui R."/>
            <person name="Singh J."/>
            <person name="Voisey C."/>
        </authorList>
    </citation>
    <scope>NUCLEOTIDE SEQUENCE [LARGE SCALE GENOMIC DNA]</scope>
    <source>
        <strain evidence="11 12">AGR01</strain>
    </source>
</reference>
<feature type="transmembrane region" description="Helical" evidence="9">
    <location>
        <begin position="475"/>
        <end position="495"/>
    </location>
</feature>
<name>A0AAN6LQM3_9PLEO</name>
<dbReference type="SUPFAM" id="SSF103473">
    <property type="entry name" value="MFS general substrate transporter"/>
    <property type="match status" value="1"/>
</dbReference>